<dbReference type="KEGG" id="bph:Bphy_7579"/>
<evidence type="ECO:0000313" key="2">
    <source>
        <dbReference type="Proteomes" id="UP000001192"/>
    </source>
</evidence>
<gene>
    <name evidence="1" type="ordered locus">Bphy_7579</name>
</gene>
<reference evidence="2" key="1">
    <citation type="journal article" date="2014" name="Stand. Genomic Sci.">
        <title>Complete genome sequence of Burkholderia phymatum STM815(T), a broad host range and efficient nitrogen-fixing symbiont of Mimosa species.</title>
        <authorList>
            <person name="Moulin L."/>
            <person name="Klonowska A."/>
            <person name="Caroline B."/>
            <person name="Booth K."/>
            <person name="Vriezen J.A."/>
            <person name="Melkonian R."/>
            <person name="James E.K."/>
            <person name="Young J.P."/>
            <person name="Bena G."/>
            <person name="Hauser L."/>
            <person name="Land M."/>
            <person name="Kyrpides N."/>
            <person name="Bruce D."/>
            <person name="Chain P."/>
            <person name="Copeland A."/>
            <person name="Pitluck S."/>
            <person name="Woyke T."/>
            <person name="Lizotte-Waniewski M."/>
            <person name="Bristow J."/>
            <person name="Riley M."/>
        </authorList>
    </citation>
    <scope>NUCLEOTIDE SEQUENCE [LARGE SCALE GENOMIC DNA]</scope>
    <source>
        <strain evidence="2">DSM 17167 / CIP 108236 / LMG 21445 / STM815</strain>
        <plasmid evidence="2">Plasmid pBPHY02</plasmid>
    </source>
</reference>
<keyword evidence="1" id="KW-0614">Plasmid</keyword>
<proteinExistence type="predicted"/>
<evidence type="ECO:0000313" key="1">
    <source>
        <dbReference type="EMBL" id="ACC76511.1"/>
    </source>
</evidence>
<dbReference type="AlphaFoldDB" id="B2JY03"/>
<dbReference type="RefSeq" id="WP_012406662.1">
    <property type="nucleotide sequence ID" value="NC_010627.1"/>
</dbReference>
<organism evidence="1 2">
    <name type="scientific">Paraburkholderia phymatum (strain DSM 17167 / CIP 108236 / LMG 21445 / STM815)</name>
    <name type="common">Burkholderia phymatum</name>
    <dbReference type="NCBI Taxonomy" id="391038"/>
    <lineage>
        <taxon>Bacteria</taxon>
        <taxon>Pseudomonadati</taxon>
        <taxon>Pseudomonadota</taxon>
        <taxon>Betaproteobacteria</taxon>
        <taxon>Burkholderiales</taxon>
        <taxon>Burkholderiaceae</taxon>
        <taxon>Paraburkholderia</taxon>
    </lineage>
</organism>
<protein>
    <submittedName>
        <fullName evidence="1">Uncharacterized protein</fullName>
    </submittedName>
</protein>
<dbReference type="Proteomes" id="UP000001192">
    <property type="component" value="Plasmid pBPHY02"/>
</dbReference>
<dbReference type="EMBL" id="CP001046">
    <property type="protein sequence ID" value="ACC76511.1"/>
    <property type="molecule type" value="Genomic_DNA"/>
</dbReference>
<dbReference type="OrthoDB" id="9127665at2"/>
<accession>B2JY03</accession>
<geneLocation type="plasmid" evidence="1 2">
    <name>pBPHY02</name>
</geneLocation>
<sequence>MTATSGGLVPGAPWLVGAAHRICYDAGSMDLLCPWSEFEPYVPSLDLLRDDPAMGAALAADIERLKPKLLTGGELDAARRREQLILLPAGFA</sequence>
<keyword evidence="2" id="KW-1185">Reference proteome</keyword>
<dbReference type="HOGENOM" id="CLU_2407644_0_0_4"/>
<name>B2JY03_PARP8</name>